<accession>A0ACB9GCG1</accession>
<gene>
    <name evidence="1" type="ORF">L2E82_11308</name>
</gene>
<evidence type="ECO:0000313" key="1">
    <source>
        <dbReference type="EMBL" id="KAI3781299.1"/>
    </source>
</evidence>
<dbReference type="Proteomes" id="UP001055811">
    <property type="component" value="Linkage Group LG02"/>
</dbReference>
<comment type="caution">
    <text evidence="1">The sequence shown here is derived from an EMBL/GenBank/DDBJ whole genome shotgun (WGS) entry which is preliminary data.</text>
</comment>
<proteinExistence type="predicted"/>
<name>A0ACB9GCG1_CICIN</name>
<protein>
    <submittedName>
        <fullName evidence="1">Uncharacterized protein</fullName>
    </submittedName>
</protein>
<evidence type="ECO:0000313" key="2">
    <source>
        <dbReference type="Proteomes" id="UP001055811"/>
    </source>
</evidence>
<keyword evidence="2" id="KW-1185">Reference proteome</keyword>
<dbReference type="EMBL" id="CM042010">
    <property type="protein sequence ID" value="KAI3781299.1"/>
    <property type="molecule type" value="Genomic_DNA"/>
</dbReference>
<reference evidence="1 2" key="2">
    <citation type="journal article" date="2022" name="Mol. Ecol. Resour.">
        <title>The genomes of chicory, endive, great burdock and yacon provide insights into Asteraceae paleo-polyploidization history and plant inulin production.</title>
        <authorList>
            <person name="Fan W."/>
            <person name="Wang S."/>
            <person name="Wang H."/>
            <person name="Wang A."/>
            <person name="Jiang F."/>
            <person name="Liu H."/>
            <person name="Zhao H."/>
            <person name="Xu D."/>
            <person name="Zhang Y."/>
        </authorList>
    </citation>
    <scope>NUCLEOTIDE SEQUENCE [LARGE SCALE GENOMIC DNA]</scope>
    <source>
        <strain evidence="2">cv. Punajuju</strain>
        <tissue evidence="1">Leaves</tissue>
    </source>
</reference>
<organism evidence="1 2">
    <name type="scientific">Cichorium intybus</name>
    <name type="common">Chicory</name>
    <dbReference type="NCBI Taxonomy" id="13427"/>
    <lineage>
        <taxon>Eukaryota</taxon>
        <taxon>Viridiplantae</taxon>
        <taxon>Streptophyta</taxon>
        <taxon>Embryophyta</taxon>
        <taxon>Tracheophyta</taxon>
        <taxon>Spermatophyta</taxon>
        <taxon>Magnoliopsida</taxon>
        <taxon>eudicotyledons</taxon>
        <taxon>Gunneridae</taxon>
        <taxon>Pentapetalae</taxon>
        <taxon>asterids</taxon>
        <taxon>campanulids</taxon>
        <taxon>Asterales</taxon>
        <taxon>Asteraceae</taxon>
        <taxon>Cichorioideae</taxon>
        <taxon>Cichorieae</taxon>
        <taxon>Cichoriinae</taxon>
        <taxon>Cichorium</taxon>
    </lineage>
</organism>
<sequence>MTDLCFSPNEPLLDGSVSMCLIVVDRKWYCGIPPSLTLPISLSTLRVPLRKDLGFYWFKYSSAASVVVDILLFCSDCFEYEFQSRASHLCRISIIDSCVEIDHQKTGAGGCLCCPLSW</sequence>
<reference evidence="2" key="1">
    <citation type="journal article" date="2022" name="Mol. Ecol. Resour.">
        <title>The genomes of chicory, endive, great burdock and yacon provide insights into Asteraceae palaeo-polyploidization history and plant inulin production.</title>
        <authorList>
            <person name="Fan W."/>
            <person name="Wang S."/>
            <person name="Wang H."/>
            <person name="Wang A."/>
            <person name="Jiang F."/>
            <person name="Liu H."/>
            <person name="Zhao H."/>
            <person name="Xu D."/>
            <person name="Zhang Y."/>
        </authorList>
    </citation>
    <scope>NUCLEOTIDE SEQUENCE [LARGE SCALE GENOMIC DNA]</scope>
    <source>
        <strain evidence="2">cv. Punajuju</strain>
    </source>
</reference>